<evidence type="ECO:0000259" key="3">
    <source>
        <dbReference type="Pfam" id="PF06580"/>
    </source>
</evidence>
<dbReference type="EMBL" id="ABIB01000004">
    <property type="protein sequence ID" value="EDP96414.1"/>
    <property type="molecule type" value="Genomic_DNA"/>
</dbReference>
<dbReference type="AlphaFoldDB" id="A9DVF4"/>
<keyword evidence="2" id="KW-0472">Membrane</keyword>
<organism evidence="4 5">
    <name type="scientific">Kordia algicida OT-1</name>
    <dbReference type="NCBI Taxonomy" id="391587"/>
    <lineage>
        <taxon>Bacteria</taxon>
        <taxon>Pseudomonadati</taxon>
        <taxon>Bacteroidota</taxon>
        <taxon>Flavobacteriia</taxon>
        <taxon>Flavobacteriales</taxon>
        <taxon>Flavobacteriaceae</taxon>
        <taxon>Kordia</taxon>
    </lineage>
</organism>
<reference evidence="4 5" key="1">
    <citation type="journal article" date="2011" name="J. Bacteriol.">
        <title>Genome sequence of the algicidal bacterium Kordia algicida OT-1.</title>
        <authorList>
            <person name="Lee H.S."/>
            <person name="Kang S.G."/>
            <person name="Kwon K.K."/>
            <person name="Lee J.H."/>
            <person name="Kim S.J."/>
        </authorList>
    </citation>
    <scope>NUCLEOTIDE SEQUENCE [LARGE SCALE GENOMIC DNA]</scope>
    <source>
        <strain evidence="4 5">OT-1</strain>
    </source>
</reference>
<dbReference type="GO" id="GO:0000155">
    <property type="term" value="F:phosphorelay sensor kinase activity"/>
    <property type="evidence" value="ECO:0007669"/>
    <property type="project" value="InterPro"/>
</dbReference>
<keyword evidence="2 4" id="KW-0812">Transmembrane</keyword>
<feature type="domain" description="Signal transduction histidine kinase internal region" evidence="3">
    <location>
        <begin position="150"/>
        <end position="225"/>
    </location>
</feature>
<name>A9DVF4_9FLAO</name>
<feature type="transmembrane region" description="Helical" evidence="2">
    <location>
        <begin position="12"/>
        <end position="32"/>
    </location>
</feature>
<keyword evidence="5" id="KW-1185">Reference proteome</keyword>
<evidence type="ECO:0000313" key="5">
    <source>
        <dbReference type="Proteomes" id="UP000002945"/>
    </source>
</evidence>
<dbReference type="GO" id="GO:0016020">
    <property type="term" value="C:membrane"/>
    <property type="evidence" value="ECO:0007669"/>
    <property type="project" value="InterPro"/>
</dbReference>
<dbReference type="PANTHER" id="PTHR34220:SF7">
    <property type="entry name" value="SENSOR HISTIDINE KINASE YPDA"/>
    <property type="match status" value="1"/>
</dbReference>
<dbReference type="STRING" id="391587.KAOT1_03357"/>
<dbReference type="Proteomes" id="UP000002945">
    <property type="component" value="Unassembled WGS sequence"/>
</dbReference>
<comment type="caution">
    <text evidence="4">The sequence shown here is derived from an EMBL/GenBank/DDBJ whole genome shotgun (WGS) entry which is preliminary data.</text>
</comment>
<evidence type="ECO:0000313" key="4">
    <source>
        <dbReference type="EMBL" id="EDP96414.1"/>
    </source>
</evidence>
<dbReference type="InterPro" id="IPR050640">
    <property type="entry name" value="Bact_2-comp_sensor_kinase"/>
</dbReference>
<dbReference type="InterPro" id="IPR010559">
    <property type="entry name" value="Sig_transdc_His_kin_internal"/>
</dbReference>
<dbReference type="InterPro" id="IPR036890">
    <property type="entry name" value="HATPase_C_sf"/>
</dbReference>
<feature type="transmembrane region" description="Helical" evidence="2">
    <location>
        <begin position="78"/>
        <end position="99"/>
    </location>
</feature>
<dbReference type="HOGENOM" id="CLU_020473_1_0_10"/>
<feature type="coiled-coil region" evidence="1">
    <location>
        <begin position="130"/>
        <end position="157"/>
    </location>
</feature>
<feature type="transmembrane region" description="Helical" evidence="2">
    <location>
        <begin position="114"/>
        <end position="133"/>
    </location>
</feature>
<dbReference type="Pfam" id="PF06580">
    <property type="entry name" value="His_kinase"/>
    <property type="match status" value="1"/>
</dbReference>
<gene>
    <name evidence="4" type="ORF">KAOT1_03357</name>
</gene>
<accession>A9DVF4</accession>
<evidence type="ECO:0000256" key="1">
    <source>
        <dbReference type="SAM" id="Coils"/>
    </source>
</evidence>
<feature type="transmembrane region" description="Helical" evidence="2">
    <location>
        <begin position="52"/>
        <end position="71"/>
    </location>
</feature>
<keyword evidence="1" id="KW-0175">Coiled coil</keyword>
<dbReference type="Gene3D" id="3.30.565.10">
    <property type="entry name" value="Histidine kinase-like ATPase, C-terminal domain"/>
    <property type="match status" value="1"/>
</dbReference>
<keyword evidence="2" id="KW-1133">Transmembrane helix</keyword>
<proteinExistence type="predicted"/>
<sequence>MIKIIFMNHNRSFRFSIHLTFWVFYFFVVFYLMPDYFGRNLSFFQKIDFKLLLLVIPITYFNELYLLPVLFKKKKYLLYSLLIISILLLATIIYCNYIIECSCSFSFCLSQQLWKFLLPVIFLSLVWVLLSLFEKQKELEKTQKDRLEIELKFLKSQINPHVLFNNLNTVYAQAIKGSDNVADMILMLSENLKYILYQSEENFVPLKKDIDFIENYLEFQKLRTQGINNIIFKKNIDSYKHTIAPMLLIGLIENAFKHSLYKEDEESNIHITLTVINGKLDFECQNEIDVENGKRNTEGFQIGLKNLRKRLEIIYPKKHNFSTEKQNDSFIAKLEIIL</sequence>
<dbReference type="PANTHER" id="PTHR34220">
    <property type="entry name" value="SENSOR HISTIDINE KINASE YPDA"/>
    <property type="match status" value="1"/>
</dbReference>
<dbReference type="eggNOG" id="COG2972">
    <property type="taxonomic scope" value="Bacteria"/>
</dbReference>
<protein>
    <submittedName>
        <fullName evidence="4">Putative transmembrane protein</fullName>
    </submittedName>
</protein>
<evidence type="ECO:0000256" key="2">
    <source>
        <dbReference type="SAM" id="Phobius"/>
    </source>
</evidence>